<dbReference type="STRING" id="543379.A0A232ESW4"/>
<protein>
    <recommendedName>
        <fullName evidence="3">Tc1-like transposase DDE domain-containing protein</fullName>
    </recommendedName>
</protein>
<evidence type="ECO:0000313" key="1">
    <source>
        <dbReference type="EMBL" id="OXU21432.1"/>
    </source>
</evidence>
<organism evidence="1 2">
    <name type="scientific">Trichomalopsis sarcophagae</name>
    <dbReference type="NCBI Taxonomy" id="543379"/>
    <lineage>
        <taxon>Eukaryota</taxon>
        <taxon>Metazoa</taxon>
        <taxon>Ecdysozoa</taxon>
        <taxon>Arthropoda</taxon>
        <taxon>Hexapoda</taxon>
        <taxon>Insecta</taxon>
        <taxon>Pterygota</taxon>
        <taxon>Neoptera</taxon>
        <taxon>Endopterygota</taxon>
        <taxon>Hymenoptera</taxon>
        <taxon>Apocrita</taxon>
        <taxon>Proctotrupomorpha</taxon>
        <taxon>Chalcidoidea</taxon>
        <taxon>Pteromalidae</taxon>
        <taxon>Pteromalinae</taxon>
        <taxon>Trichomalopsis</taxon>
    </lineage>
</organism>
<sequence>MEVDQSFVEHLHLSVRKASQQFQMSKNSVFRNLKIAKFHPYKIHLHHETNEDDRSNFQSLFAFSDESTFQLNGEVNRHNCRYWNNENPHWLPESHTQYPQKLNVWADGNLDGPKYLQLLQGNIVPSLQEIAGDEYDEVSFQQDGAPAHFTRIVRDYLNIEFNNRWIDLADLRQRIINVCIDISPEIIRSAIENFYVCLGIYQDRNEEHFEHRLKIAYKNKEMSPK</sequence>
<dbReference type="Proteomes" id="UP000215335">
    <property type="component" value="Unassembled WGS sequence"/>
</dbReference>
<name>A0A232ESW4_9HYME</name>
<proteinExistence type="predicted"/>
<dbReference type="GO" id="GO:0003676">
    <property type="term" value="F:nucleic acid binding"/>
    <property type="evidence" value="ECO:0007669"/>
    <property type="project" value="InterPro"/>
</dbReference>
<dbReference type="AlphaFoldDB" id="A0A232ESW4"/>
<evidence type="ECO:0008006" key="3">
    <source>
        <dbReference type="Google" id="ProtNLM"/>
    </source>
</evidence>
<keyword evidence="2" id="KW-1185">Reference proteome</keyword>
<dbReference type="PANTHER" id="PTHR47326:SF1">
    <property type="entry name" value="HTH PSQ-TYPE DOMAIN-CONTAINING PROTEIN"/>
    <property type="match status" value="1"/>
</dbReference>
<dbReference type="EMBL" id="NNAY01002373">
    <property type="protein sequence ID" value="OXU21432.1"/>
    <property type="molecule type" value="Genomic_DNA"/>
</dbReference>
<evidence type="ECO:0000313" key="2">
    <source>
        <dbReference type="Proteomes" id="UP000215335"/>
    </source>
</evidence>
<gene>
    <name evidence="1" type="ORF">TSAR_000030</name>
</gene>
<comment type="caution">
    <text evidence="1">The sequence shown here is derived from an EMBL/GenBank/DDBJ whole genome shotgun (WGS) entry which is preliminary data.</text>
</comment>
<reference evidence="1 2" key="1">
    <citation type="journal article" date="2017" name="Curr. Biol.">
        <title>The Evolution of Venom by Co-option of Single-Copy Genes.</title>
        <authorList>
            <person name="Martinson E.O."/>
            <person name="Mrinalini"/>
            <person name="Kelkar Y.D."/>
            <person name="Chang C.H."/>
            <person name="Werren J.H."/>
        </authorList>
    </citation>
    <scope>NUCLEOTIDE SEQUENCE [LARGE SCALE GENOMIC DNA]</scope>
    <source>
        <strain evidence="1 2">Alberta</strain>
        <tissue evidence="1">Whole body</tissue>
    </source>
</reference>
<dbReference type="Gene3D" id="3.30.420.10">
    <property type="entry name" value="Ribonuclease H-like superfamily/Ribonuclease H"/>
    <property type="match status" value="1"/>
</dbReference>
<dbReference type="OrthoDB" id="9986793at2759"/>
<dbReference type="PANTHER" id="PTHR47326">
    <property type="entry name" value="TRANSPOSABLE ELEMENT TC3 TRANSPOSASE-LIKE PROTEIN"/>
    <property type="match status" value="1"/>
</dbReference>
<dbReference type="InterPro" id="IPR036397">
    <property type="entry name" value="RNaseH_sf"/>
</dbReference>
<accession>A0A232ESW4</accession>